<gene>
    <name evidence="5" type="ORF">NPX13_g9851</name>
</gene>
<dbReference type="PANTHER" id="PTHR42940:SF5">
    <property type="entry name" value="ALCOHOL DEHYDROGENASE 2"/>
    <property type="match status" value="1"/>
</dbReference>
<evidence type="ECO:0000256" key="4">
    <source>
        <dbReference type="ARBA" id="ARBA00023002"/>
    </source>
</evidence>
<reference evidence="5" key="1">
    <citation type="submission" date="2022-07" db="EMBL/GenBank/DDBJ databases">
        <title>Genome Sequence of Xylaria arbuscula.</title>
        <authorList>
            <person name="Buettner E."/>
        </authorList>
    </citation>
    <scope>NUCLEOTIDE SEQUENCE</scope>
    <source>
        <strain evidence="5">VT107</strain>
    </source>
</reference>
<organism evidence="5 6">
    <name type="scientific">Xylaria arbuscula</name>
    <dbReference type="NCBI Taxonomy" id="114810"/>
    <lineage>
        <taxon>Eukaryota</taxon>
        <taxon>Fungi</taxon>
        <taxon>Dikarya</taxon>
        <taxon>Ascomycota</taxon>
        <taxon>Pezizomycotina</taxon>
        <taxon>Sordariomycetes</taxon>
        <taxon>Xylariomycetidae</taxon>
        <taxon>Xylariales</taxon>
        <taxon>Xylariaceae</taxon>
        <taxon>Xylaria</taxon>
    </lineage>
</organism>
<dbReference type="GO" id="GO:0004022">
    <property type="term" value="F:alcohol dehydrogenase (NAD+) activity"/>
    <property type="evidence" value="ECO:0007669"/>
    <property type="project" value="TreeGrafter"/>
</dbReference>
<keyword evidence="4" id="KW-0560">Oxidoreductase</keyword>
<evidence type="ECO:0000256" key="2">
    <source>
        <dbReference type="ARBA" id="ARBA00022723"/>
    </source>
</evidence>
<evidence type="ECO:0000313" key="6">
    <source>
        <dbReference type="Proteomes" id="UP001148614"/>
    </source>
</evidence>
<protein>
    <recommendedName>
        <fullName evidence="7">Alcohol dehydrogenase-like C-terminal domain-containing protein</fullName>
    </recommendedName>
</protein>
<dbReference type="VEuPathDB" id="FungiDB:F4678DRAFT_413860"/>
<dbReference type="Gene3D" id="3.90.180.10">
    <property type="entry name" value="Medium-chain alcohol dehydrogenases, catalytic domain"/>
    <property type="match status" value="1"/>
</dbReference>
<name>A0A9W8N5M1_9PEZI</name>
<accession>A0A9W8N5M1</accession>
<keyword evidence="6" id="KW-1185">Reference proteome</keyword>
<dbReference type="GO" id="GO:0046872">
    <property type="term" value="F:metal ion binding"/>
    <property type="evidence" value="ECO:0007669"/>
    <property type="project" value="UniProtKB-KW"/>
</dbReference>
<sequence>MPEGEQVPIANAFPSEMIMRGHNIIVSAVGNRREAVEVVEMAARGVVKFPVRTVGMSGLQSVFEDMGKGNVTGRVVIDFSAA</sequence>
<evidence type="ECO:0000256" key="3">
    <source>
        <dbReference type="ARBA" id="ARBA00022833"/>
    </source>
</evidence>
<dbReference type="Proteomes" id="UP001148614">
    <property type="component" value="Unassembled WGS sequence"/>
</dbReference>
<dbReference type="Gene3D" id="3.40.50.720">
    <property type="entry name" value="NAD(P)-binding Rossmann-like Domain"/>
    <property type="match status" value="1"/>
</dbReference>
<dbReference type="AlphaFoldDB" id="A0A9W8N5M1"/>
<keyword evidence="2" id="KW-0479">Metal-binding</keyword>
<dbReference type="PANTHER" id="PTHR42940">
    <property type="entry name" value="ALCOHOL DEHYDROGENASE 1-RELATED"/>
    <property type="match status" value="1"/>
</dbReference>
<keyword evidence="3" id="KW-0862">Zinc</keyword>
<evidence type="ECO:0000313" key="5">
    <source>
        <dbReference type="EMBL" id="KAJ3557821.1"/>
    </source>
</evidence>
<dbReference type="GO" id="GO:0005737">
    <property type="term" value="C:cytoplasm"/>
    <property type="evidence" value="ECO:0007669"/>
    <property type="project" value="TreeGrafter"/>
</dbReference>
<proteinExistence type="predicted"/>
<dbReference type="EMBL" id="JANPWZ010002558">
    <property type="protein sequence ID" value="KAJ3557821.1"/>
    <property type="molecule type" value="Genomic_DNA"/>
</dbReference>
<evidence type="ECO:0000256" key="1">
    <source>
        <dbReference type="ARBA" id="ARBA00001947"/>
    </source>
</evidence>
<evidence type="ECO:0008006" key="7">
    <source>
        <dbReference type="Google" id="ProtNLM"/>
    </source>
</evidence>
<comment type="cofactor">
    <cofactor evidence="1">
        <name>Zn(2+)</name>
        <dbReference type="ChEBI" id="CHEBI:29105"/>
    </cofactor>
</comment>
<comment type="caution">
    <text evidence="5">The sequence shown here is derived from an EMBL/GenBank/DDBJ whole genome shotgun (WGS) entry which is preliminary data.</text>
</comment>